<keyword evidence="3" id="KW-0813">Transport</keyword>
<dbReference type="PIRSF" id="PIRSF029745">
    <property type="entry name" value="FhaC"/>
    <property type="match status" value="1"/>
</dbReference>
<accession>A0ABV0HKH9</accession>
<evidence type="ECO:0000256" key="5">
    <source>
        <dbReference type="ARBA" id="ARBA00022692"/>
    </source>
</evidence>
<dbReference type="Gene3D" id="2.40.160.50">
    <property type="entry name" value="membrane protein fhac: a member of the omp85/tpsb transporter family"/>
    <property type="match status" value="1"/>
</dbReference>
<evidence type="ECO:0000256" key="4">
    <source>
        <dbReference type="ARBA" id="ARBA00022452"/>
    </source>
</evidence>
<dbReference type="InterPro" id="IPR027282">
    <property type="entry name" value="TPS"/>
</dbReference>
<dbReference type="Gene3D" id="3.10.20.310">
    <property type="entry name" value="membrane protein fhac"/>
    <property type="match status" value="1"/>
</dbReference>
<keyword evidence="5" id="KW-0812">Transmembrane</keyword>
<dbReference type="InterPro" id="IPR013686">
    <property type="entry name" value="Polypept-transport_assoc_ShlB"/>
</dbReference>
<evidence type="ECO:0000313" key="12">
    <source>
        <dbReference type="EMBL" id="MEO3990783.1"/>
    </source>
</evidence>
<evidence type="ECO:0000256" key="6">
    <source>
        <dbReference type="ARBA" id="ARBA00022927"/>
    </source>
</evidence>
<gene>
    <name evidence="12" type="ORF">VSR74_13300</name>
</gene>
<feature type="signal peptide" evidence="10">
    <location>
        <begin position="1"/>
        <end position="23"/>
    </location>
</feature>
<evidence type="ECO:0000256" key="10">
    <source>
        <dbReference type="SAM" id="SignalP"/>
    </source>
</evidence>
<dbReference type="InterPro" id="IPR005565">
    <property type="entry name" value="Hemolysn_activator_HlyB_C"/>
</dbReference>
<sequence length="559" mass="62094">MGLFSRHSPVALLLTGVAFSGAAAPLSPADRNAVQQQQQQLLDQSQQQRDELQRATPLPRVAPSTEPERAGGPCFTLSNITLQGATLIPARDQQKLTQPWQGRCLNIAQITQLTNQISDWYIQRGYITSRAYLTEQDLSRGELHIAVLEGRLQQIRLEGVPERTLKMTFPGLEGKPLNLRDIEQGMEQINRVRTTPVQIEILPGDRPGESIVNLTAKPEFPLQASVSFDNSGQKSTGVGQITGSLVGNNLLGLADKWFISGGRSSAFSHSRDAKNLAAGVSLPYGYGLFDYTYTWNDYLNVINVIDNGGYNWRSTGDTETHRFNYSHVLFRNGDLKTGVSLGLNHRVNRNFLDGVKLESSSQEFTSLLFGLNHTQKILGGVATFNPTFSRGMPWFNATDDHLYPDQPKAQFRKWSVNASWQRGLTDKLWWLSSVYWQWSPDRLYGSERLSIGGESSVRGFKEQYISGDNGGYWRNEINYTLFAMPVLGQIGTMAALDGGWLKKDASDQYAAGTLWGGAVGLTSAGRWFSSQFTIGTPLAYPGWLAPDHLNIYYRISVAL</sequence>
<keyword evidence="13" id="KW-1185">Reference proteome</keyword>
<evidence type="ECO:0000313" key="13">
    <source>
        <dbReference type="Proteomes" id="UP001444146"/>
    </source>
</evidence>
<dbReference type="PROSITE" id="PS51779">
    <property type="entry name" value="POTRA"/>
    <property type="match status" value="1"/>
</dbReference>
<name>A0ABV0HKH9_9ENTR</name>
<dbReference type="PANTHER" id="PTHR34597">
    <property type="entry name" value="SLR1661 PROTEIN"/>
    <property type="match status" value="1"/>
</dbReference>
<reference evidence="12 13" key="1">
    <citation type="submission" date="2024-01" db="EMBL/GenBank/DDBJ databases">
        <title>Pseudocitrobacter sp. Endophytic strain Cyp-38L.</title>
        <authorList>
            <person name="Amer M.A."/>
            <person name="Hamed S.M."/>
        </authorList>
    </citation>
    <scope>NUCLEOTIDE SEQUENCE [LARGE SCALE GENOMIC DNA]</scope>
    <source>
        <strain evidence="12 13">Cyp38S</strain>
    </source>
</reference>
<feature type="domain" description="POTRA" evidence="11">
    <location>
        <begin position="75"/>
        <end position="150"/>
    </location>
</feature>
<evidence type="ECO:0000256" key="9">
    <source>
        <dbReference type="SAM" id="MobiDB-lite"/>
    </source>
</evidence>
<dbReference type="RefSeq" id="WP_347795173.1">
    <property type="nucleotide sequence ID" value="NZ_JAYMYY010000003.1"/>
</dbReference>
<proteinExistence type="inferred from homology"/>
<evidence type="ECO:0000256" key="1">
    <source>
        <dbReference type="ARBA" id="ARBA00004442"/>
    </source>
</evidence>
<comment type="caution">
    <text evidence="12">The sequence shown here is derived from an EMBL/GenBank/DDBJ whole genome shotgun (WGS) entry which is preliminary data.</text>
</comment>
<dbReference type="Proteomes" id="UP001444146">
    <property type="component" value="Unassembled WGS sequence"/>
</dbReference>
<comment type="subcellular location">
    <subcellularLocation>
        <location evidence="1">Cell outer membrane</location>
    </subcellularLocation>
</comment>
<keyword evidence="4" id="KW-1134">Transmembrane beta strand</keyword>
<dbReference type="Pfam" id="PF08479">
    <property type="entry name" value="POTRA_2"/>
    <property type="match status" value="1"/>
</dbReference>
<evidence type="ECO:0000256" key="7">
    <source>
        <dbReference type="ARBA" id="ARBA00023136"/>
    </source>
</evidence>
<evidence type="ECO:0000259" key="11">
    <source>
        <dbReference type="PROSITE" id="PS51779"/>
    </source>
</evidence>
<protein>
    <submittedName>
        <fullName evidence="12">ShlB/FhaC/HecB family hemolysin secretion/activation protein</fullName>
    </submittedName>
</protein>
<keyword evidence="8" id="KW-0998">Cell outer membrane</keyword>
<feature type="chain" id="PRO_5046474444" evidence="10">
    <location>
        <begin position="24"/>
        <end position="559"/>
    </location>
</feature>
<comment type="similarity">
    <text evidence="2">Belongs to the TPS (TC 1.B.20) family.</text>
</comment>
<keyword evidence="10" id="KW-0732">Signal</keyword>
<organism evidence="12 13">
    <name type="scientific">Pseudocitrobacter cyperus</name>
    <dbReference type="NCBI Taxonomy" id="3112843"/>
    <lineage>
        <taxon>Bacteria</taxon>
        <taxon>Pseudomonadati</taxon>
        <taxon>Pseudomonadota</taxon>
        <taxon>Gammaproteobacteria</taxon>
        <taxon>Enterobacterales</taxon>
        <taxon>Enterobacteriaceae</taxon>
        <taxon>Pseudocitrobacter</taxon>
    </lineage>
</organism>
<keyword evidence="7" id="KW-0472">Membrane</keyword>
<dbReference type="Pfam" id="PF03865">
    <property type="entry name" value="ShlB"/>
    <property type="match status" value="1"/>
</dbReference>
<feature type="region of interest" description="Disordered" evidence="9">
    <location>
        <begin position="30"/>
        <end position="73"/>
    </location>
</feature>
<dbReference type="PANTHER" id="PTHR34597:SF3">
    <property type="entry name" value="OUTER MEMBRANE TRANSPORTER CDIB"/>
    <property type="match status" value="1"/>
</dbReference>
<keyword evidence="6" id="KW-0653">Protein transport</keyword>
<evidence type="ECO:0000256" key="8">
    <source>
        <dbReference type="ARBA" id="ARBA00023237"/>
    </source>
</evidence>
<dbReference type="Pfam" id="PF17287">
    <property type="entry name" value="POTRA_3"/>
    <property type="match status" value="1"/>
</dbReference>
<evidence type="ECO:0000256" key="2">
    <source>
        <dbReference type="ARBA" id="ARBA00009055"/>
    </source>
</evidence>
<feature type="compositionally biased region" description="Low complexity" evidence="9">
    <location>
        <begin position="30"/>
        <end position="47"/>
    </location>
</feature>
<dbReference type="EMBL" id="JAYMYY010000003">
    <property type="protein sequence ID" value="MEO3990783.1"/>
    <property type="molecule type" value="Genomic_DNA"/>
</dbReference>
<dbReference type="InterPro" id="IPR051544">
    <property type="entry name" value="TPS_OM_transporter"/>
</dbReference>
<dbReference type="InterPro" id="IPR035251">
    <property type="entry name" value="ShlB_POTRA"/>
</dbReference>
<evidence type="ECO:0000256" key="3">
    <source>
        <dbReference type="ARBA" id="ARBA00022448"/>
    </source>
</evidence>
<dbReference type="InterPro" id="IPR034746">
    <property type="entry name" value="POTRA"/>
</dbReference>